<feature type="region of interest" description="Disordered" evidence="3">
    <location>
        <begin position="210"/>
        <end position="241"/>
    </location>
</feature>
<feature type="domain" description="HTH tetR-type" evidence="4">
    <location>
        <begin position="13"/>
        <end position="73"/>
    </location>
</feature>
<sequence>MTSTPLSRSEAKDLTRRRLIRAAFAILDEEGEAGLTTVKVSKAAGIAQSSFYVHFKDRQELLRALGEQAGERLRGAMREARHRAREVPGDRERHREAFRIPLEAICRHPALFRLGLRARHDPSSPLQEFAVETAAAYRAHLVADLASFGFPTERESDRRRLEMIADGVGALTNAMAIGHIDGRYPDLEEAVDVLVAFSYGYLRLLRKDSSAWSGNPPSAPSDAPPAEVCPEPGESSKKGNL</sequence>
<dbReference type="Pfam" id="PF00440">
    <property type="entry name" value="TetR_N"/>
    <property type="match status" value="1"/>
</dbReference>
<evidence type="ECO:0000256" key="2">
    <source>
        <dbReference type="PROSITE-ProRule" id="PRU00335"/>
    </source>
</evidence>
<dbReference type="PANTHER" id="PTHR47752:SF1">
    <property type="entry name" value="HTH-TYPE TRANSCRIPTIONAL REPRESSOR FABR"/>
    <property type="match status" value="1"/>
</dbReference>
<dbReference type="SUPFAM" id="SSF46689">
    <property type="entry name" value="Homeodomain-like"/>
    <property type="match status" value="1"/>
</dbReference>
<reference evidence="6" key="1">
    <citation type="journal article" date="2019" name="Int. J. Syst. Evol. Microbiol.">
        <title>The Global Catalogue of Microorganisms (GCM) 10K type strain sequencing project: providing services to taxonomists for standard genome sequencing and annotation.</title>
        <authorList>
            <consortium name="The Broad Institute Genomics Platform"/>
            <consortium name="The Broad Institute Genome Sequencing Center for Infectious Disease"/>
            <person name="Wu L."/>
            <person name="Ma J."/>
        </authorList>
    </citation>
    <scope>NUCLEOTIDE SEQUENCE [LARGE SCALE GENOMIC DNA]</scope>
    <source>
        <strain evidence="6">JCM 10083</strain>
    </source>
</reference>
<proteinExistence type="predicted"/>
<dbReference type="RefSeq" id="WP_343965362.1">
    <property type="nucleotide sequence ID" value="NZ_BAAAGK010000028.1"/>
</dbReference>
<protein>
    <submittedName>
        <fullName evidence="5">TetR family transcriptional regulator</fullName>
    </submittedName>
</protein>
<dbReference type="PROSITE" id="PS50977">
    <property type="entry name" value="HTH_TETR_2"/>
    <property type="match status" value="1"/>
</dbReference>
<dbReference type="Proteomes" id="UP001596514">
    <property type="component" value="Unassembled WGS sequence"/>
</dbReference>
<keyword evidence="1 2" id="KW-0238">DNA-binding</keyword>
<gene>
    <name evidence="5" type="ORF">ACFQVD_04630</name>
</gene>
<evidence type="ECO:0000313" key="6">
    <source>
        <dbReference type="Proteomes" id="UP001596514"/>
    </source>
</evidence>
<evidence type="ECO:0000256" key="3">
    <source>
        <dbReference type="SAM" id="MobiDB-lite"/>
    </source>
</evidence>
<feature type="DNA-binding region" description="H-T-H motif" evidence="2">
    <location>
        <begin position="36"/>
        <end position="55"/>
    </location>
</feature>
<dbReference type="InterPro" id="IPR009057">
    <property type="entry name" value="Homeodomain-like_sf"/>
</dbReference>
<keyword evidence="6" id="KW-1185">Reference proteome</keyword>
<comment type="caution">
    <text evidence="5">The sequence shown here is derived from an EMBL/GenBank/DDBJ whole genome shotgun (WGS) entry which is preliminary data.</text>
</comment>
<evidence type="ECO:0000313" key="5">
    <source>
        <dbReference type="EMBL" id="MFC7599389.1"/>
    </source>
</evidence>
<name>A0ABW2STP4_9ACTN</name>
<dbReference type="InterPro" id="IPR050692">
    <property type="entry name" value="HTH_transcr_repressor_FabR"/>
</dbReference>
<evidence type="ECO:0000259" key="4">
    <source>
        <dbReference type="PROSITE" id="PS50977"/>
    </source>
</evidence>
<accession>A0ABW2STP4</accession>
<dbReference type="PANTHER" id="PTHR47752">
    <property type="entry name" value="HTH-TYPE TRANSCRIPTIONAL REPRESSOR FABR"/>
    <property type="match status" value="1"/>
</dbReference>
<dbReference type="Gene3D" id="1.10.357.10">
    <property type="entry name" value="Tetracycline Repressor, domain 2"/>
    <property type="match status" value="1"/>
</dbReference>
<evidence type="ECO:0000256" key="1">
    <source>
        <dbReference type="ARBA" id="ARBA00023125"/>
    </source>
</evidence>
<dbReference type="Gene3D" id="1.10.10.60">
    <property type="entry name" value="Homeodomain-like"/>
    <property type="match status" value="1"/>
</dbReference>
<dbReference type="InterPro" id="IPR001647">
    <property type="entry name" value="HTH_TetR"/>
</dbReference>
<dbReference type="PRINTS" id="PR00455">
    <property type="entry name" value="HTHTETR"/>
</dbReference>
<dbReference type="EMBL" id="JBHTEE010000001">
    <property type="protein sequence ID" value="MFC7599389.1"/>
    <property type="molecule type" value="Genomic_DNA"/>
</dbReference>
<organism evidence="5 6">
    <name type="scientific">Streptosporangium amethystogenes subsp. fukuiense</name>
    <dbReference type="NCBI Taxonomy" id="698418"/>
    <lineage>
        <taxon>Bacteria</taxon>
        <taxon>Bacillati</taxon>
        <taxon>Actinomycetota</taxon>
        <taxon>Actinomycetes</taxon>
        <taxon>Streptosporangiales</taxon>
        <taxon>Streptosporangiaceae</taxon>
        <taxon>Streptosporangium</taxon>
    </lineage>
</organism>